<protein>
    <submittedName>
        <fullName evidence="1">Putative capsid protein</fullName>
    </submittedName>
</protein>
<keyword evidence="2" id="KW-1185">Reference proteome</keyword>
<evidence type="ECO:0000313" key="2">
    <source>
        <dbReference type="Proteomes" id="UP000156401"/>
    </source>
</evidence>
<dbReference type="PROSITE" id="PS50096">
    <property type="entry name" value="IQ"/>
    <property type="match status" value="1"/>
</dbReference>
<sequence length="284" mass="32521">MSGQLVRSFARAQYPRFRNYAATRLQAAGRGWLSRRTRGAGQTFQRRRRMWSGRSRKRTGQMRKRMAVGTRIGSSLAKCDQVEDNFSATTKELYQYKLLDLAKNNNADDTQVRNRDVVNFRGIKLCINTTNTTTTGTIYPNRHLHCHYAVVSPKALDATQAVPYGHFFRSQGEVGKRGKDFGVDLNGMDFQCLPINTDLYTIHQHYRFKLNKAANSSTSPEKLYEKYLNLNRQVRYENTGDKPEGKNVYLLIWFSFIDEAGGTAGIPCADTKLRITRFFKESSN</sequence>
<evidence type="ECO:0000313" key="1">
    <source>
        <dbReference type="EMBL" id="AKV62290.1"/>
    </source>
</evidence>
<name>A0A0K1RL54_9CIRC</name>
<dbReference type="KEGG" id="vg:25479229"/>
<dbReference type="OrthoDB" id="23973at10239"/>
<accession>A0A0K1RL54</accession>
<proteinExistence type="predicted"/>
<dbReference type="EMBL" id="KR528562">
    <property type="protein sequence ID" value="AKV62290.1"/>
    <property type="molecule type" value="Genomic_DNA"/>
</dbReference>
<reference evidence="1 2" key="1">
    <citation type="journal article" date="2015" name="Front. Microbiol.">
        <title>Novel circular single-stranded DNA viruses identified in marine invertebrates reveal high sequence diversity and consistent predicted intrinsic disorder patterns within putative structural proteins.</title>
        <authorList>
            <person name="Rosario K."/>
            <person name="Schenck R.O."/>
            <person name="Harbeitner R.C."/>
            <person name="Lawler S.N."/>
            <person name="Breitbart M."/>
        </authorList>
    </citation>
    <scope>NUCLEOTIDE SEQUENCE [LARGE SCALE GENOMIC DNA]</scope>
    <source>
        <strain evidence="1">I0169</strain>
    </source>
</reference>
<dbReference type="GeneID" id="25479229"/>
<dbReference type="Proteomes" id="UP000156401">
    <property type="component" value="Segment"/>
</dbReference>
<dbReference type="RefSeq" id="YP_009163925.1">
    <property type="nucleotide sequence ID" value="NC_027794.1"/>
</dbReference>
<organism evidence="1 2">
    <name type="scientific">Mytilus sp. clam associated circular virus</name>
    <dbReference type="NCBI Taxonomy" id="1692256"/>
    <lineage>
        <taxon>Viruses</taxon>
        <taxon>Monodnaviria</taxon>
        <taxon>Shotokuvirae</taxon>
        <taxon>Cressdnaviricota</taxon>
        <taxon>Arfiviricetes</taxon>
        <taxon>Cirlivirales</taxon>
        <taxon>Circoviridae</taxon>
    </lineage>
</organism>